<evidence type="ECO:0000313" key="5">
    <source>
        <dbReference type="Proteomes" id="UP000322530"/>
    </source>
</evidence>
<dbReference type="Proteomes" id="UP000322530">
    <property type="component" value="Unassembled WGS sequence"/>
</dbReference>
<organism evidence="4 5">
    <name type="scientific">Dictyobacter arantiisoli</name>
    <dbReference type="NCBI Taxonomy" id="2014874"/>
    <lineage>
        <taxon>Bacteria</taxon>
        <taxon>Bacillati</taxon>
        <taxon>Chloroflexota</taxon>
        <taxon>Ktedonobacteria</taxon>
        <taxon>Ktedonobacterales</taxon>
        <taxon>Dictyobacteraceae</taxon>
        <taxon>Dictyobacter</taxon>
    </lineage>
</organism>
<dbReference type="EMBL" id="BIXY01000053">
    <property type="protein sequence ID" value="GCF09862.1"/>
    <property type="molecule type" value="Genomic_DNA"/>
</dbReference>
<evidence type="ECO:0000256" key="1">
    <source>
        <dbReference type="SAM" id="MobiDB-lite"/>
    </source>
</evidence>
<accession>A0A5A5TEM5</accession>
<name>A0A5A5TEM5_9CHLR</name>
<evidence type="ECO:0000259" key="3">
    <source>
        <dbReference type="Pfam" id="PF23477"/>
    </source>
</evidence>
<dbReference type="InterPro" id="IPR026363">
    <property type="entry name" value="CxxC-x17-CxxC_dom"/>
</dbReference>
<feature type="region of interest" description="Disordered" evidence="1">
    <location>
        <begin position="95"/>
        <end position="134"/>
    </location>
</feature>
<dbReference type="RefSeq" id="WP_235932613.1">
    <property type="nucleotide sequence ID" value="NZ_BIXY01000053.1"/>
</dbReference>
<dbReference type="AlphaFoldDB" id="A0A5A5TEM5"/>
<evidence type="ECO:0000313" key="4">
    <source>
        <dbReference type="EMBL" id="GCF09862.1"/>
    </source>
</evidence>
<feature type="domain" description="CxxC-x17-CxxC" evidence="3">
    <location>
        <begin position="62"/>
        <end position="98"/>
    </location>
</feature>
<evidence type="ECO:0000259" key="2">
    <source>
        <dbReference type="Pfam" id="PF13451"/>
    </source>
</evidence>
<reference evidence="4 5" key="1">
    <citation type="submission" date="2019-01" db="EMBL/GenBank/DDBJ databases">
        <title>Draft genome sequence of Dictyobacter sp. Uno17.</title>
        <authorList>
            <person name="Wang C.M."/>
            <person name="Zheng Y."/>
            <person name="Sakai Y."/>
            <person name="Abe K."/>
            <person name="Yokota A."/>
            <person name="Yabe S."/>
        </authorList>
    </citation>
    <scope>NUCLEOTIDE SEQUENCE [LARGE SCALE GENOMIC DNA]</scope>
    <source>
        <strain evidence="4 5">Uno17</strain>
    </source>
</reference>
<feature type="domain" description="Probable zinc-binding" evidence="2">
    <location>
        <begin position="9"/>
        <end position="53"/>
    </location>
</feature>
<feature type="compositionally biased region" description="Basic and acidic residues" evidence="1">
    <location>
        <begin position="121"/>
        <end position="134"/>
    </location>
</feature>
<protein>
    <submittedName>
        <fullName evidence="4">Uncharacterized protein</fullName>
    </submittedName>
</protein>
<dbReference type="Pfam" id="PF13451">
    <property type="entry name" value="zf_Tbcl"/>
    <property type="match status" value="1"/>
</dbReference>
<comment type="caution">
    <text evidence="4">The sequence shown here is derived from an EMBL/GenBank/DDBJ whole genome shotgun (WGS) entry which is preliminary data.</text>
</comment>
<dbReference type="InterPro" id="IPR025306">
    <property type="entry name" value="Zn-bnd_dom_prob"/>
</dbReference>
<sequence length="134" mass="15249">MMFNEGYRDQVLVCRDCNNEFTFTTGEQEFYASKGLTNSPTRCPSCRAARRGQQFSAPRAPREQHEAVCASCGRNTTVPFIPREDRPVYCSDCFQSQRASSSRRDDYRGYSNSDSGYSGGGRDRGERRGGRDRW</sequence>
<dbReference type="Pfam" id="PF23477">
    <property type="entry name" value="zf_Tbcl_2"/>
    <property type="match status" value="1"/>
</dbReference>
<proteinExistence type="predicted"/>
<gene>
    <name evidence="4" type="ORF">KDI_34260</name>
</gene>
<dbReference type="NCBIfam" id="TIGR04272">
    <property type="entry name" value="cxxc_cxxc_Mbark"/>
    <property type="match status" value="1"/>
</dbReference>
<keyword evidence="5" id="KW-1185">Reference proteome</keyword>